<accession>A0ABU9IYB6</accession>
<dbReference type="RefSeq" id="WP_341725160.1">
    <property type="nucleotide sequence ID" value="NZ_JBBWWT010000002.1"/>
</dbReference>
<name>A0ABU9IYB6_9GAMM</name>
<evidence type="ECO:0000259" key="2">
    <source>
        <dbReference type="Pfam" id="PF13439"/>
    </source>
</evidence>
<dbReference type="InterPro" id="IPR050194">
    <property type="entry name" value="Glycosyltransferase_grp1"/>
</dbReference>
<dbReference type="SUPFAM" id="SSF53756">
    <property type="entry name" value="UDP-Glycosyltransferase/glycogen phosphorylase"/>
    <property type="match status" value="1"/>
</dbReference>
<dbReference type="PANTHER" id="PTHR45947:SF15">
    <property type="entry name" value="TEICHURONIC ACID BIOSYNTHESIS GLYCOSYLTRANSFERASE TUAC-RELATED"/>
    <property type="match status" value="1"/>
</dbReference>
<dbReference type="GO" id="GO:0016757">
    <property type="term" value="F:glycosyltransferase activity"/>
    <property type="evidence" value="ECO:0007669"/>
    <property type="project" value="UniProtKB-KW"/>
</dbReference>
<proteinExistence type="predicted"/>
<dbReference type="EMBL" id="JBBWWT010000002">
    <property type="protein sequence ID" value="MEL1263981.1"/>
    <property type="molecule type" value="Genomic_DNA"/>
</dbReference>
<feature type="domain" description="Glycosyl transferase family 1" evidence="1">
    <location>
        <begin position="203"/>
        <end position="359"/>
    </location>
</feature>
<dbReference type="InterPro" id="IPR001296">
    <property type="entry name" value="Glyco_trans_1"/>
</dbReference>
<gene>
    <name evidence="3" type="ORF">AAD027_06290</name>
</gene>
<organism evidence="3 4">
    <name type="scientific">Pseudoxanthomonas putridarboris</name>
    <dbReference type="NCBI Taxonomy" id="752605"/>
    <lineage>
        <taxon>Bacteria</taxon>
        <taxon>Pseudomonadati</taxon>
        <taxon>Pseudomonadota</taxon>
        <taxon>Gammaproteobacteria</taxon>
        <taxon>Lysobacterales</taxon>
        <taxon>Lysobacteraceae</taxon>
        <taxon>Pseudoxanthomonas</taxon>
    </lineage>
</organism>
<dbReference type="Pfam" id="PF13439">
    <property type="entry name" value="Glyco_transf_4"/>
    <property type="match status" value="1"/>
</dbReference>
<comment type="caution">
    <text evidence="3">The sequence shown here is derived from an EMBL/GenBank/DDBJ whole genome shotgun (WGS) entry which is preliminary data.</text>
</comment>
<keyword evidence="3" id="KW-0328">Glycosyltransferase</keyword>
<feature type="domain" description="Glycosyltransferase subfamily 4-like N-terminal" evidence="2">
    <location>
        <begin position="68"/>
        <end position="195"/>
    </location>
</feature>
<dbReference type="PANTHER" id="PTHR45947">
    <property type="entry name" value="SULFOQUINOVOSYL TRANSFERASE SQD2"/>
    <property type="match status" value="1"/>
</dbReference>
<evidence type="ECO:0000313" key="3">
    <source>
        <dbReference type="EMBL" id="MEL1263981.1"/>
    </source>
</evidence>
<dbReference type="EC" id="2.4.-.-" evidence="3"/>
<sequence length="399" mass="43920">MRILALTNLYPNPVQPHRASFNRHQFRLLSERHALQVIAPTLWVDEWQQGKRSGVRIPAPRRVVNEGIVVDHPRYWYTPKLLRGLYGRFFMASVRKTFDRAVEEFGPDLVFSPWAYPDGWAAVRLAHRHGLPAVIQVHGSDVRQLDQFGAREGGTREAIVQADGVVAVSSELAQRVVALGAAQDKVRVIIDGVDKQVFRPGPKEDARRRLGLDPRRRHLLFIGNLLDVKGVDILLHACRVLKGQRGDWQLHLVGDGKRRGALARLAESLDIHEQVVFHGSLPHHTLPTWLQAADLFVLPSRSEGIPNVLLEASACGTPYVASAVGGIPEIAALGASRLVPPEQPAMLAEAIAAMLSAPPATPATGPRDREQAVEALSSFLDETLQRHRAAGSVSHHRAA</sequence>
<dbReference type="Gene3D" id="3.40.50.2000">
    <property type="entry name" value="Glycogen Phosphorylase B"/>
    <property type="match status" value="2"/>
</dbReference>
<evidence type="ECO:0000313" key="4">
    <source>
        <dbReference type="Proteomes" id="UP001459204"/>
    </source>
</evidence>
<reference evidence="3 4" key="1">
    <citation type="submission" date="2024-04" db="EMBL/GenBank/DDBJ databases">
        <title>Draft genome sequence of Pseudoxanthomonas putridarboris WD12.</title>
        <authorList>
            <person name="Oh J."/>
        </authorList>
    </citation>
    <scope>NUCLEOTIDE SEQUENCE [LARGE SCALE GENOMIC DNA]</scope>
    <source>
        <strain evidence="3 4">WD12</strain>
    </source>
</reference>
<dbReference type="Pfam" id="PF00534">
    <property type="entry name" value="Glycos_transf_1"/>
    <property type="match status" value="1"/>
</dbReference>
<evidence type="ECO:0000259" key="1">
    <source>
        <dbReference type="Pfam" id="PF00534"/>
    </source>
</evidence>
<protein>
    <submittedName>
        <fullName evidence="3">Glycosyltransferase</fullName>
        <ecNumber evidence="3">2.4.-.-</ecNumber>
    </submittedName>
</protein>
<dbReference type="InterPro" id="IPR028098">
    <property type="entry name" value="Glyco_trans_4-like_N"/>
</dbReference>
<dbReference type="Proteomes" id="UP001459204">
    <property type="component" value="Unassembled WGS sequence"/>
</dbReference>
<keyword evidence="4" id="KW-1185">Reference proteome</keyword>
<keyword evidence="3" id="KW-0808">Transferase</keyword>